<reference evidence="1" key="1">
    <citation type="submission" date="2021-05" db="EMBL/GenBank/DDBJ databases">
        <title>Complete genome sequence of the cellulolytic planctomycete Telmatocola sphagniphila SP2T and characterization of the first cellulase from planctomycetes.</title>
        <authorList>
            <person name="Rakitin A.L."/>
            <person name="Beletsky A.V."/>
            <person name="Naumoff D.G."/>
            <person name="Kulichevskaya I.S."/>
            <person name="Mardanov A.V."/>
            <person name="Ravin N.V."/>
            <person name="Dedysh S.N."/>
        </authorList>
    </citation>
    <scope>NUCLEOTIDE SEQUENCE</scope>
    <source>
        <strain evidence="1">SP2T</strain>
    </source>
</reference>
<keyword evidence="2" id="KW-1185">Reference proteome</keyword>
<organism evidence="1 2">
    <name type="scientific">Telmatocola sphagniphila</name>
    <dbReference type="NCBI Taxonomy" id="1123043"/>
    <lineage>
        <taxon>Bacteria</taxon>
        <taxon>Pseudomonadati</taxon>
        <taxon>Planctomycetota</taxon>
        <taxon>Planctomycetia</taxon>
        <taxon>Gemmatales</taxon>
        <taxon>Gemmataceae</taxon>
    </lineage>
</organism>
<evidence type="ECO:0000313" key="2">
    <source>
        <dbReference type="Proteomes" id="UP000676194"/>
    </source>
</evidence>
<dbReference type="GO" id="GO:0005975">
    <property type="term" value="P:carbohydrate metabolic process"/>
    <property type="evidence" value="ECO:0007669"/>
    <property type="project" value="InterPro"/>
</dbReference>
<dbReference type="AlphaFoldDB" id="A0A8E6EWY7"/>
<dbReference type="SUPFAM" id="SSF88713">
    <property type="entry name" value="Glycoside hydrolase/deacetylase"/>
    <property type="match status" value="1"/>
</dbReference>
<dbReference type="RefSeq" id="WP_213499543.1">
    <property type="nucleotide sequence ID" value="NZ_CP074694.1"/>
</dbReference>
<protein>
    <recommendedName>
        <fullName evidence="3">Glycoside hydrolase family 38 N-terminal domain-containing protein</fullName>
    </recommendedName>
</protein>
<accession>A0A8E6EWY7</accession>
<dbReference type="EMBL" id="CP074694">
    <property type="protein sequence ID" value="QVL34495.1"/>
    <property type="molecule type" value="Genomic_DNA"/>
</dbReference>
<dbReference type="InterPro" id="IPR011330">
    <property type="entry name" value="Glyco_hydro/deAcase_b/a-brl"/>
</dbReference>
<name>A0A8E6EWY7_9BACT</name>
<dbReference type="KEGG" id="tsph:KIH39_11475"/>
<proteinExistence type="predicted"/>
<evidence type="ECO:0000313" key="1">
    <source>
        <dbReference type="EMBL" id="QVL34495.1"/>
    </source>
</evidence>
<evidence type="ECO:0008006" key="3">
    <source>
        <dbReference type="Google" id="ProtNLM"/>
    </source>
</evidence>
<sequence length="930" mass="103200">MNVRRLFLLSPYRMPTNHQVYLSEDEVACWLNGFLVLWHPAMLHGSAAVPIIASAYDHESPAAGECFAVPESPPLYQPENWAERVIDAGALAFKPCSTLQETLESAQHALNSVESREIDNEARSIFQNEHSAKLWNLPEEHYLPFLGLGFGYLVIESLYEAMQHDHLLDKERFWQHLQEALTALVQPELNAESFFNALRSAAQLLQSARETLNPSTISLLDFWELNAQTVAPICKALRNQKKLTVLCTGAELKLHTSEILHALPPEQKGNLSLLTAGEKDAETGLLPLEMQLWNLRQGIQTCQKSLGIKPIGYASKVTHFTPLTPSILKDHGLQSVWLKARDAAILPSHYAAVVNWPGPDGKSIDALTKAPIPCHDVSTYFNLAYTLHQAIGAESQPTLIFLHTDATHPAYDVWQALQGLAPVLGEFITLDDYFKQAMAGEYAGSTNADDIFLDYLEQRTAQNRQDVVSGLARQAALCRKVEAAQTFDAILNVLNRTSKSPTSNAEDLTPFSDRETILKSLEANGRQLAARLQARTAGPVPGWIVLNYSSATRREALRLEKSHGPIPVEGPVKASDSKDGVSQVVVEIPPVGYAWIPNTGKGQTKAPPFKMIEDRIIRNEFLEAEFDPTTGGLRGIRDTRTRVNRLGQQLVFNPGSKMVADAIETVELGSVVSRLRSRGTLQNEQNEKLADFEQELEIWSQRPVLKLSITLKPVKLPNGAPWHAYYASRFAWRDEHAALFRGVGGQSCLTTHNRPQSADYLEIRSGRNNTCLFPGGLPFHNRPNHRMLDTLLIAPGEQDTKFTLHISLDRDLPQFTAYSLQSPAYCQLTSEGQPQSGASSWLFQIDAPNLILTSMRTLPPREDSTTAIILQLQEIGGNGGIAELRCVRNPKRAVRLDGLNEEMHELGCNGDAISVEYSAHEIVRICICFD</sequence>
<dbReference type="Proteomes" id="UP000676194">
    <property type="component" value="Chromosome"/>
</dbReference>
<gene>
    <name evidence="1" type="ORF">KIH39_11475</name>
</gene>